<evidence type="ECO:0000256" key="10">
    <source>
        <dbReference type="ARBA" id="ARBA00023310"/>
    </source>
</evidence>
<dbReference type="AlphaFoldDB" id="A0A2B7ISL2"/>
<evidence type="ECO:0000256" key="2">
    <source>
        <dbReference type="ARBA" id="ARBA00006810"/>
    </source>
</evidence>
<dbReference type="OrthoDB" id="9809130at2"/>
<keyword evidence="8 11" id="KW-0406">Ion transport</keyword>
<evidence type="ECO:0000313" key="14">
    <source>
        <dbReference type="Proteomes" id="UP000226191"/>
    </source>
</evidence>
<feature type="transmembrane region" description="Helical" evidence="11">
    <location>
        <begin position="183"/>
        <end position="207"/>
    </location>
</feature>
<dbReference type="CDD" id="cd00310">
    <property type="entry name" value="ATP-synt_Fo_a_6"/>
    <property type="match status" value="1"/>
</dbReference>
<dbReference type="PROSITE" id="PS00449">
    <property type="entry name" value="ATPASE_A"/>
    <property type="match status" value="1"/>
</dbReference>
<dbReference type="GO" id="GO:0005886">
    <property type="term" value="C:plasma membrane"/>
    <property type="evidence" value="ECO:0007669"/>
    <property type="project" value="UniProtKB-SubCell"/>
</dbReference>
<protein>
    <recommendedName>
        <fullName evidence="11 12">ATP synthase subunit a</fullName>
    </recommendedName>
    <alternativeName>
        <fullName evidence="11">ATP synthase F0 sector subunit a</fullName>
    </alternativeName>
    <alternativeName>
        <fullName evidence="11">F-ATPase subunit 6</fullName>
    </alternativeName>
</protein>
<feature type="transmembrane region" description="Helical" evidence="11">
    <location>
        <begin position="219"/>
        <end position="242"/>
    </location>
</feature>
<dbReference type="InterPro" id="IPR000568">
    <property type="entry name" value="ATP_synth_F0_asu"/>
</dbReference>
<dbReference type="InterPro" id="IPR045083">
    <property type="entry name" value="ATP_synth_F0_asu_bact/mt"/>
</dbReference>
<dbReference type="Pfam" id="PF00119">
    <property type="entry name" value="ATP-synt_A"/>
    <property type="match status" value="1"/>
</dbReference>
<dbReference type="PANTHER" id="PTHR11410">
    <property type="entry name" value="ATP SYNTHASE SUBUNIT A"/>
    <property type="match status" value="1"/>
</dbReference>
<keyword evidence="3 11" id="KW-0813">Transport</keyword>
<comment type="caution">
    <text evidence="13">The sequence shown here is derived from an EMBL/GenBank/DDBJ whole genome shotgun (WGS) entry which is preliminary data.</text>
</comment>
<feature type="transmembrane region" description="Helical" evidence="11">
    <location>
        <begin position="88"/>
        <end position="106"/>
    </location>
</feature>
<evidence type="ECO:0000256" key="9">
    <source>
        <dbReference type="ARBA" id="ARBA00023136"/>
    </source>
</evidence>
<dbReference type="GO" id="GO:0046933">
    <property type="term" value="F:proton-transporting ATP synthase activity, rotational mechanism"/>
    <property type="evidence" value="ECO:0007669"/>
    <property type="project" value="UniProtKB-UniRule"/>
</dbReference>
<sequence length="258" mass="29302">MSGIVSPLEFHTPGLEDFKFGGTFGVAWMDKPFWQVIIAFLVVIVFWVWMSRGLKVVPGKRQVFGEYCYNFIRNSLARDTIGHGFEPWLPYLVALFSFILINNWFGELFVFMFPTFSHVGYVYGLAIVSWFVYVIAGFKTKGIRYLKDSVLPPGVPWYLRWLIIPLEFLSNFVTRPLTLSLRLFANMVAGHLIIMIFVVGGGFLLTYPSSIIYNVAGGLSLILSFALFALELFVGFLQAYVFTVLSAQYVASSMSEEH</sequence>
<evidence type="ECO:0000256" key="4">
    <source>
        <dbReference type="ARBA" id="ARBA00022547"/>
    </source>
</evidence>
<dbReference type="NCBIfam" id="TIGR01131">
    <property type="entry name" value="ATP_synt_6_or_A"/>
    <property type="match status" value="1"/>
</dbReference>
<dbReference type="GO" id="GO:0045259">
    <property type="term" value="C:proton-transporting ATP synthase complex"/>
    <property type="evidence" value="ECO:0007669"/>
    <property type="project" value="UniProtKB-KW"/>
</dbReference>
<dbReference type="InterPro" id="IPR035908">
    <property type="entry name" value="F0_ATP_A_sf"/>
</dbReference>
<evidence type="ECO:0000256" key="8">
    <source>
        <dbReference type="ARBA" id="ARBA00023065"/>
    </source>
</evidence>
<dbReference type="GeneID" id="92857215"/>
<comment type="function">
    <text evidence="11 12">Key component of the proton channel; it plays a direct role in the translocation of protons across the membrane.</text>
</comment>
<keyword evidence="4 11" id="KW-0138">CF(0)</keyword>
<dbReference type="HAMAP" id="MF_01393">
    <property type="entry name" value="ATP_synth_a_bact"/>
    <property type="match status" value="1"/>
</dbReference>
<proteinExistence type="inferred from homology"/>
<evidence type="ECO:0000256" key="12">
    <source>
        <dbReference type="RuleBase" id="RU000483"/>
    </source>
</evidence>
<organism evidence="13 14">
    <name type="scientific">Cutibacterium acnes</name>
    <name type="common">Propionibacterium acnes</name>
    <dbReference type="NCBI Taxonomy" id="1747"/>
    <lineage>
        <taxon>Bacteria</taxon>
        <taxon>Bacillati</taxon>
        <taxon>Actinomycetota</taxon>
        <taxon>Actinomycetes</taxon>
        <taxon>Propionibacteriales</taxon>
        <taxon>Propionibacteriaceae</taxon>
        <taxon>Cutibacterium</taxon>
    </lineage>
</organism>
<evidence type="ECO:0000256" key="1">
    <source>
        <dbReference type="ARBA" id="ARBA00004141"/>
    </source>
</evidence>
<keyword evidence="9 11" id="KW-0472">Membrane</keyword>
<dbReference type="PANTHER" id="PTHR11410:SF0">
    <property type="entry name" value="ATP SYNTHASE SUBUNIT A"/>
    <property type="match status" value="1"/>
</dbReference>
<evidence type="ECO:0000313" key="13">
    <source>
        <dbReference type="EMBL" id="PGF36704.1"/>
    </source>
</evidence>
<gene>
    <name evidence="11" type="primary">atpB</name>
    <name evidence="13" type="ORF">B1B09_03605</name>
</gene>
<evidence type="ECO:0000256" key="11">
    <source>
        <dbReference type="HAMAP-Rule" id="MF_01393"/>
    </source>
</evidence>
<keyword evidence="5 11" id="KW-0812">Transmembrane</keyword>
<evidence type="ECO:0000256" key="5">
    <source>
        <dbReference type="ARBA" id="ARBA00022692"/>
    </source>
</evidence>
<dbReference type="Proteomes" id="UP000226191">
    <property type="component" value="Unassembled WGS sequence"/>
</dbReference>
<evidence type="ECO:0000256" key="6">
    <source>
        <dbReference type="ARBA" id="ARBA00022781"/>
    </source>
</evidence>
<comment type="similarity">
    <text evidence="2 11 12">Belongs to the ATPase A chain family.</text>
</comment>
<evidence type="ECO:0000256" key="3">
    <source>
        <dbReference type="ARBA" id="ARBA00022448"/>
    </source>
</evidence>
<name>A0A2B7ISL2_CUTAC</name>
<feature type="transmembrane region" description="Helical" evidence="11">
    <location>
        <begin position="118"/>
        <end position="136"/>
    </location>
</feature>
<reference evidence="13 14" key="1">
    <citation type="submission" date="2017-02" db="EMBL/GenBank/DDBJ databases">
        <title>Prevalence of linear plasmids in Cutibacterium acnes isolates obtained from cancerous prostatic tissue.</title>
        <authorList>
            <person name="Davidsson S."/>
            <person name="Bruggemann H."/>
        </authorList>
    </citation>
    <scope>NUCLEOTIDE SEQUENCE [LARGE SCALE GENOMIC DNA]</scope>
    <source>
        <strain evidence="13 14">11-78</strain>
    </source>
</reference>
<keyword evidence="10 11" id="KW-0066">ATP synthesis</keyword>
<dbReference type="EMBL" id="MVCE01000001">
    <property type="protein sequence ID" value="PGF36704.1"/>
    <property type="molecule type" value="Genomic_DNA"/>
</dbReference>
<comment type="subcellular location">
    <subcellularLocation>
        <location evidence="11 12">Cell membrane</location>
        <topology evidence="11 12">Multi-pass membrane protein</topology>
    </subcellularLocation>
    <subcellularLocation>
        <location evidence="1">Membrane</location>
        <topology evidence="1">Multi-pass membrane protein</topology>
    </subcellularLocation>
</comment>
<keyword evidence="6 11" id="KW-0375">Hydrogen ion transport</keyword>
<dbReference type="InterPro" id="IPR023011">
    <property type="entry name" value="ATP_synth_F0_asu_AS"/>
</dbReference>
<evidence type="ECO:0000256" key="7">
    <source>
        <dbReference type="ARBA" id="ARBA00022989"/>
    </source>
</evidence>
<accession>A0A2B7ISL2</accession>
<keyword evidence="7 11" id="KW-1133">Transmembrane helix</keyword>
<dbReference type="RefSeq" id="WP_002516815.1">
    <property type="nucleotide sequence ID" value="NZ_AP022844.1"/>
</dbReference>
<feature type="transmembrane region" description="Helical" evidence="11">
    <location>
        <begin position="33"/>
        <end position="50"/>
    </location>
</feature>
<keyword evidence="11" id="KW-1003">Cell membrane</keyword>
<dbReference type="SUPFAM" id="SSF81336">
    <property type="entry name" value="F1F0 ATP synthase subunit A"/>
    <property type="match status" value="1"/>
</dbReference>
<dbReference type="PRINTS" id="PR00123">
    <property type="entry name" value="ATPASEA"/>
</dbReference>
<dbReference type="Gene3D" id="1.20.120.220">
    <property type="entry name" value="ATP synthase, F0 complex, subunit A"/>
    <property type="match status" value="1"/>
</dbReference>